<gene>
    <name evidence="2" type="ORF">B0H16DRAFT_1473797</name>
</gene>
<feature type="region of interest" description="Disordered" evidence="1">
    <location>
        <begin position="49"/>
        <end position="71"/>
    </location>
</feature>
<feature type="region of interest" description="Disordered" evidence="1">
    <location>
        <begin position="83"/>
        <end position="116"/>
    </location>
</feature>
<accession>A0AAD7HJS4</accession>
<organism evidence="2 3">
    <name type="scientific">Mycena metata</name>
    <dbReference type="NCBI Taxonomy" id="1033252"/>
    <lineage>
        <taxon>Eukaryota</taxon>
        <taxon>Fungi</taxon>
        <taxon>Dikarya</taxon>
        <taxon>Basidiomycota</taxon>
        <taxon>Agaricomycotina</taxon>
        <taxon>Agaricomycetes</taxon>
        <taxon>Agaricomycetidae</taxon>
        <taxon>Agaricales</taxon>
        <taxon>Marasmiineae</taxon>
        <taxon>Mycenaceae</taxon>
        <taxon>Mycena</taxon>
    </lineage>
</organism>
<dbReference type="EMBL" id="JARKIB010000228">
    <property type="protein sequence ID" value="KAJ7721627.1"/>
    <property type="molecule type" value="Genomic_DNA"/>
</dbReference>
<sequence length="199" mass="21618">MPPVLIHVVIGATPAIFETKLCKEVTQHRAPASLDASSGFMAQIHLSSSMSPSGKCGRRNGKGRGAGPSGFFSRLVTDLTVRPQALSKKRSSAPSQIQKRTLRLEPPPSGAHTTWKSAAGERVRGRWAKDTRDWRTLSASIPSCRKTNAPHNYECAEEQSEGGAEGTIKPEEYIVWTLLSPPLPPECVPEFFNPDACLL</sequence>
<evidence type="ECO:0000256" key="1">
    <source>
        <dbReference type="SAM" id="MobiDB-lite"/>
    </source>
</evidence>
<keyword evidence="3" id="KW-1185">Reference proteome</keyword>
<dbReference type="Proteomes" id="UP001215598">
    <property type="component" value="Unassembled WGS sequence"/>
</dbReference>
<dbReference type="AlphaFoldDB" id="A0AAD7HJS4"/>
<name>A0AAD7HJS4_9AGAR</name>
<comment type="caution">
    <text evidence="2">The sequence shown here is derived from an EMBL/GenBank/DDBJ whole genome shotgun (WGS) entry which is preliminary data.</text>
</comment>
<protein>
    <submittedName>
        <fullName evidence="2">Uncharacterized protein</fullName>
    </submittedName>
</protein>
<evidence type="ECO:0000313" key="3">
    <source>
        <dbReference type="Proteomes" id="UP001215598"/>
    </source>
</evidence>
<reference evidence="2" key="1">
    <citation type="submission" date="2023-03" db="EMBL/GenBank/DDBJ databases">
        <title>Massive genome expansion in bonnet fungi (Mycena s.s.) driven by repeated elements and novel gene families across ecological guilds.</title>
        <authorList>
            <consortium name="Lawrence Berkeley National Laboratory"/>
            <person name="Harder C.B."/>
            <person name="Miyauchi S."/>
            <person name="Viragh M."/>
            <person name="Kuo A."/>
            <person name="Thoen E."/>
            <person name="Andreopoulos B."/>
            <person name="Lu D."/>
            <person name="Skrede I."/>
            <person name="Drula E."/>
            <person name="Henrissat B."/>
            <person name="Morin E."/>
            <person name="Kohler A."/>
            <person name="Barry K."/>
            <person name="LaButti K."/>
            <person name="Morin E."/>
            <person name="Salamov A."/>
            <person name="Lipzen A."/>
            <person name="Mereny Z."/>
            <person name="Hegedus B."/>
            <person name="Baldrian P."/>
            <person name="Stursova M."/>
            <person name="Weitz H."/>
            <person name="Taylor A."/>
            <person name="Grigoriev I.V."/>
            <person name="Nagy L.G."/>
            <person name="Martin F."/>
            <person name="Kauserud H."/>
        </authorList>
    </citation>
    <scope>NUCLEOTIDE SEQUENCE</scope>
    <source>
        <strain evidence="2">CBHHK182m</strain>
    </source>
</reference>
<proteinExistence type="predicted"/>
<evidence type="ECO:0000313" key="2">
    <source>
        <dbReference type="EMBL" id="KAJ7721627.1"/>
    </source>
</evidence>